<dbReference type="EMBL" id="BAFN01000001">
    <property type="protein sequence ID" value="GAN34910.1"/>
    <property type="molecule type" value="Genomic_DNA"/>
</dbReference>
<gene>
    <name evidence="1" type="ORF">BROSI_A3454</name>
</gene>
<organism evidence="1 2">
    <name type="scientific">Candidatus Brocadia sinica JPN1</name>
    <dbReference type="NCBI Taxonomy" id="1197129"/>
    <lineage>
        <taxon>Bacteria</taxon>
        <taxon>Pseudomonadati</taxon>
        <taxon>Planctomycetota</taxon>
        <taxon>Candidatus Brocadiia</taxon>
        <taxon>Candidatus Brocadiales</taxon>
        <taxon>Candidatus Brocadiaceae</taxon>
        <taxon>Candidatus Brocadia</taxon>
    </lineage>
</organism>
<proteinExistence type="predicted"/>
<evidence type="ECO:0000313" key="2">
    <source>
        <dbReference type="Proteomes" id="UP000032309"/>
    </source>
</evidence>
<reference evidence="2" key="1">
    <citation type="journal article" date="2015" name="Genome Announc.">
        <title>Draft Genome Sequence of an Anaerobic Ammonium-Oxidizing Bacterium, "Candidatus Brocadia sinica".</title>
        <authorList>
            <person name="Oshiki M."/>
            <person name="Shinyako-Hata K."/>
            <person name="Satoh H."/>
            <person name="Okabe S."/>
        </authorList>
    </citation>
    <scope>NUCLEOTIDE SEQUENCE [LARGE SCALE GENOMIC DNA]</scope>
    <source>
        <strain evidence="2">JPN1</strain>
    </source>
</reference>
<name>A0ABQ0K1F7_9BACT</name>
<keyword evidence="2" id="KW-1185">Reference proteome</keyword>
<comment type="caution">
    <text evidence="1">The sequence shown here is derived from an EMBL/GenBank/DDBJ whole genome shotgun (WGS) entry which is preliminary data.</text>
</comment>
<protein>
    <submittedName>
        <fullName evidence="1">Uncharacterized protein</fullName>
    </submittedName>
</protein>
<accession>A0ABQ0K1F7</accession>
<dbReference type="Proteomes" id="UP000032309">
    <property type="component" value="Unassembled WGS sequence"/>
</dbReference>
<evidence type="ECO:0000313" key="1">
    <source>
        <dbReference type="EMBL" id="GAN34910.1"/>
    </source>
</evidence>
<sequence>MLDDLDGVAMALMRMLRVLLAIFQPSKENKARHNHYGVNNSKSCHFSASCLSITRPTRTGIMVAIIPTINIQYFKLAGFAN</sequence>